<dbReference type="InterPro" id="IPR043504">
    <property type="entry name" value="Peptidase_S1_PA_chymotrypsin"/>
</dbReference>
<evidence type="ECO:0000256" key="2">
    <source>
        <dbReference type="ARBA" id="ARBA00022525"/>
    </source>
</evidence>
<dbReference type="CDD" id="cd00190">
    <property type="entry name" value="Tryp_SPc"/>
    <property type="match status" value="1"/>
</dbReference>
<keyword evidence="2" id="KW-0964">Secreted</keyword>
<evidence type="ECO:0000259" key="10">
    <source>
        <dbReference type="PROSITE" id="PS50240"/>
    </source>
</evidence>
<dbReference type="SUPFAM" id="SSF50494">
    <property type="entry name" value="Trypsin-like serine proteases"/>
    <property type="match status" value="1"/>
</dbReference>
<feature type="signal peptide" evidence="9">
    <location>
        <begin position="1"/>
        <end position="19"/>
    </location>
</feature>
<proteinExistence type="inferred from homology"/>
<feature type="chain" id="PRO_5044717677" description="Peptidase S1 domain-containing protein" evidence="9">
    <location>
        <begin position="20"/>
        <end position="404"/>
    </location>
</feature>
<keyword evidence="9" id="KW-0732">Signal</keyword>
<evidence type="ECO:0000256" key="3">
    <source>
        <dbReference type="ARBA" id="ARBA00022670"/>
    </source>
</evidence>
<keyword evidence="4 8" id="KW-0378">Hydrolase</keyword>
<dbReference type="Gene3D" id="2.40.10.10">
    <property type="entry name" value="Trypsin-like serine proteases"/>
    <property type="match status" value="1"/>
</dbReference>
<evidence type="ECO:0000313" key="11">
    <source>
        <dbReference type="EMBL" id="KAK9510636.1"/>
    </source>
</evidence>
<dbReference type="AlphaFoldDB" id="A0AAW1DHY2"/>
<evidence type="ECO:0000256" key="7">
    <source>
        <dbReference type="ARBA" id="ARBA00024195"/>
    </source>
</evidence>
<dbReference type="PRINTS" id="PR00722">
    <property type="entry name" value="CHYMOTRYPSIN"/>
</dbReference>
<dbReference type="PROSITE" id="PS00135">
    <property type="entry name" value="TRYPSIN_SER"/>
    <property type="match status" value="1"/>
</dbReference>
<keyword evidence="6" id="KW-1015">Disulfide bond</keyword>
<dbReference type="InterPro" id="IPR033116">
    <property type="entry name" value="TRYPSIN_SER"/>
</dbReference>
<organism evidence="11 12">
    <name type="scientific">Rhynocoris fuscipes</name>
    <dbReference type="NCBI Taxonomy" id="488301"/>
    <lineage>
        <taxon>Eukaryota</taxon>
        <taxon>Metazoa</taxon>
        <taxon>Ecdysozoa</taxon>
        <taxon>Arthropoda</taxon>
        <taxon>Hexapoda</taxon>
        <taxon>Insecta</taxon>
        <taxon>Pterygota</taxon>
        <taxon>Neoptera</taxon>
        <taxon>Paraneoptera</taxon>
        <taxon>Hemiptera</taxon>
        <taxon>Heteroptera</taxon>
        <taxon>Panheteroptera</taxon>
        <taxon>Cimicomorpha</taxon>
        <taxon>Reduviidae</taxon>
        <taxon>Harpactorinae</taxon>
        <taxon>Harpactorini</taxon>
        <taxon>Rhynocoris</taxon>
    </lineage>
</organism>
<accession>A0AAW1DHY2</accession>
<keyword evidence="5 8" id="KW-0720">Serine protease</keyword>
<dbReference type="GO" id="GO:0006508">
    <property type="term" value="P:proteolysis"/>
    <property type="evidence" value="ECO:0007669"/>
    <property type="project" value="UniProtKB-KW"/>
</dbReference>
<evidence type="ECO:0000256" key="8">
    <source>
        <dbReference type="RuleBase" id="RU363034"/>
    </source>
</evidence>
<comment type="similarity">
    <text evidence="7">Belongs to the peptidase S1 family. CLIP subfamily.</text>
</comment>
<dbReference type="PROSITE" id="PS00134">
    <property type="entry name" value="TRYPSIN_HIS"/>
    <property type="match status" value="1"/>
</dbReference>
<dbReference type="GO" id="GO:0004252">
    <property type="term" value="F:serine-type endopeptidase activity"/>
    <property type="evidence" value="ECO:0007669"/>
    <property type="project" value="InterPro"/>
</dbReference>
<evidence type="ECO:0000313" key="12">
    <source>
        <dbReference type="Proteomes" id="UP001461498"/>
    </source>
</evidence>
<dbReference type="Pfam" id="PF00089">
    <property type="entry name" value="Trypsin"/>
    <property type="match status" value="1"/>
</dbReference>
<gene>
    <name evidence="11" type="ORF">O3M35_005376</name>
</gene>
<keyword evidence="12" id="KW-1185">Reference proteome</keyword>
<dbReference type="EMBL" id="JAPXFL010000002">
    <property type="protein sequence ID" value="KAK9510635.1"/>
    <property type="molecule type" value="Genomic_DNA"/>
</dbReference>
<keyword evidence="3 8" id="KW-0645">Protease</keyword>
<dbReference type="InterPro" id="IPR009003">
    <property type="entry name" value="Peptidase_S1_PA"/>
</dbReference>
<dbReference type="InterPro" id="IPR018114">
    <property type="entry name" value="TRYPSIN_HIS"/>
</dbReference>
<comment type="caution">
    <text evidence="11">The sequence shown here is derived from an EMBL/GenBank/DDBJ whole genome shotgun (WGS) entry which is preliminary data.</text>
</comment>
<dbReference type="InterPro" id="IPR051487">
    <property type="entry name" value="Ser/Thr_Proteases_Immune/Dev"/>
</dbReference>
<sequence length="404" mass="44439">MTGNRIILIGLCLIGIASAIDLNIASDGKNVLLRPQTGNDRIETRWRLKANKGCKLVLGCMFRAPSCNKATIKVDTGGKLSHHCPEMGMSFFNTSIKDSMSVTIENVGTDLGAYCHVKATTAYIDLPEPVIDSSEHGVPIKPQASSGCRCGWSNKNSKRIVNGKEAGVNEFPFMALIIEKKTRFPFCGGSIITTRHVLTAAHCSHPYPENSLSVIVGEHDIRTWTETKATKIIHVEKIKNHPDYDNVTATHDIAILYLEEDVPLSDQVGRICMPTPQKPMNSWIKVMGWGLLKDEDLGGKASPVLHKVNLKVIDLDICKTIYGIDSSKNRQICTYNNQKDSCQGDSGGPLVTVDKSTRLFYQVAVVSFGLKCASTDPGVNTNVLHYMDWIKNTIKATKDVELCY</sequence>
<dbReference type="Proteomes" id="UP001461498">
    <property type="component" value="Unassembled WGS sequence"/>
</dbReference>
<dbReference type="FunFam" id="2.40.10.10:FF:000015">
    <property type="entry name" value="Atrial natriuretic peptide-converting enzyme"/>
    <property type="match status" value="1"/>
</dbReference>
<dbReference type="GO" id="GO:0005576">
    <property type="term" value="C:extracellular region"/>
    <property type="evidence" value="ECO:0007669"/>
    <property type="project" value="UniProtKB-SubCell"/>
</dbReference>
<evidence type="ECO:0000256" key="4">
    <source>
        <dbReference type="ARBA" id="ARBA00022801"/>
    </source>
</evidence>
<dbReference type="InterPro" id="IPR001254">
    <property type="entry name" value="Trypsin_dom"/>
</dbReference>
<dbReference type="PANTHER" id="PTHR24256">
    <property type="entry name" value="TRYPTASE-RELATED"/>
    <property type="match status" value="1"/>
</dbReference>
<dbReference type="PROSITE" id="PS50240">
    <property type="entry name" value="TRYPSIN_DOM"/>
    <property type="match status" value="1"/>
</dbReference>
<evidence type="ECO:0000256" key="1">
    <source>
        <dbReference type="ARBA" id="ARBA00004613"/>
    </source>
</evidence>
<evidence type="ECO:0000256" key="6">
    <source>
        <dbReference type="ARBA" id="ARBA00023157"/>
    </source>
</evidence>
<dbReference type="InterPro" id="IPR001314">
    <property type="entry name" value="Peptidase_S1A"/>
</dbReference>
<reference evidence="11 12" key="1">
    <citation type="submission" date="2022-12" db="EMBL/GenBank/DDBJ databases">
        <title>Chromosome-level genome assembly of true bugs.</title>
        <authorList>
            <person name="Ma L."/>
            <person name="Li H."/>
        </authorList>
    </citation>
    <scope>NUCLEOTIDE SEQUENCE [LARGE SCALE GENOMIC DNA]</scope>
    <source>
        <strain evidence="11">Lab_2022b</strain>
    </source>
</reference>
<protein>
    <recommendedName>
        <fullName evidence="10">Peptidase S1 domain-containing protein</fullName>
    </recommendedName>
</protein>
<evidence type="ECO:0000256" key="5">
    <source>
        <dbReference type="ARBA" id="ARBA00022825"/>
    </source>
</evidence>
<evidence type="ECO:0000256" key="9">
    <source>
        <dbReference type="SAM" id="SignalP"/>
    </source>
</evidence>
<comment type="subcellular location">
    <subcellularLocation>
        <location evidence="1">Secreted</location>
    </subcellularLocation>
</comment>
<dbReference type="SMART" id="SM00020">
    <property type="entry name" value="Tryp_SPc"/>
    <property type="match status" value="1"/>
</dbReference>
<dbReference type="EMBL" id="JAPXFL010000002">
    <property type="protein sequence ID" value="KAK9510636.1"/>
    <property type="molecule type" value="Genomic_DNA"/>
</dbReference>
<name>A0AAW1DHY2_9HEMI</name>
<feature type="domain" description="Peptidase S1" evidence="10">
    <location>
        <begin position="160"/>
        <end position="395"/>
    </location>
</feature>